<evidence type="ECO:0000256" key="1">
    <source>
        <dbReference type="SAM" id="Phobius"/>
    </source>
</evidence>
<feature type="transmembrane region" description="Helical" evidence="1">
    <location>
        <begin position="193"/>
        <end position="216"/>
    </location>
</feature>
<dbReference type="Proteomes" id="UP000054097">
    <property type="component" value="Unassembled WGS sequence"/>
</dbReference>
<keyword evidence="3" id="KW-1185">Reference proteome</keyword>
<proteinExistence type="predicted"/>
<keyword evidence="1" id="KW-0812">Transmembrane</keyword>
<evidence type="ECO:0000313" key="2">
    <source>
        <dbReference type="EMBL" id="KIM21515.1"/>
    </source>
</evidence>
<feature type="transmembrane region" description="Helical" evidence="1">
    <location>
        <begin position="45"/>
        <end position="65"/>
    </location>
</feature>
<accession>A0A0C3AA47</accession>
<gene>
    <name evidence="2" type="ORF">M408DRAFT_29532</name>
</gene>
<keyword evidence="1" id="KW-0472">Membrane</keyword>
<dbReference type="AlphaFoldDB" id="A0A0C3AA47"/>
<dbReference type="EMBL" id="KN824381">
    <property type="protein sequence ID" value="KIM21515.1"/>
    <property type="molecule type" value="Genomic_DNA"/>
</dbReference>
<feature type="transmembrane region" description="Helical" evidence="1">
    <location>
        <begin position="85"/>
        <end position="105"/>
    </location>
</feature>
<keyword evidence="1" id="KW-1133">Transmembrane helix</keyword>
<reference evidence="3" key="2">
    <citation type="submission" date="2015-01" db="EMBL/GenBank/DDBJ databases">
        <title>Evolutionary Origins and Diversification of the Mycorrhizal Mutualists.</title>
        <authorList>
            <consortium name="DOE Joint Genome Institute"/>
            <consortium name="Mycorrhizal Genomics Consortium"/>
            <person name="Kohler A."/>
            <person name="Kuo A."/>
            <person name="Nagy L.G."/>
            <person name="Floudas D."/>
            <person name="Copeland A."/>
            <person name="Barry K.W."/>
            <person name="Cichocki N."/>
            <person name="Veneault-Fourrey C."/>
            <person name="LaButti K."/>
            <person name="Lindquist E.A."/>
            <person name="Lipzen A."/>
            <person name="Lundell T."/>
            <person name="Morin E."/>
            <person name="Murat C."/>
            <person name="Riley R."/>
            <person name="Ohm R."/>
            <person name="Sun H."/>
            <person name="Tunlid A."/>
            <person name="Henrissat B."/>
            <person name="Grigoriev I.V."/>
            <person name="Hibbett D.S."/>
            <person name="Martin F."/>
        </authorList>
    </citation>
    <scope>NUCLEOTIDE SEQUENCE [LARGE SCALE GENOMIC DNA]</scope>
    <source>
        <strain evidence="3">MAFF 305830</strain>
    </source>
</reference>
<dbReference type="HOGENOM" id="CLU_101099_0_0_1"/>
<evidence type="ECO:0000313" key="3">
    <source>
        <dbReference type="Proteomes" id="UP000054097"/>
    </source>
</evidence>
<feature type="transmembrane region" description="Helical" evidence="1">
    <location>
        <begin position="167"/>
        <end position="187"/>
    </location>
</feature>
<sequence length="225" mass="25400">MSSHPPEENEVAIGPAKLDSYTQLAKSYELPNAVKLKLDADVQQANSIAIVVTLLAGAIIALTSILGGIDSDFEEPSNGWKAFRIIMWTAIICNVGEAFICILAIKMCSDLPLWALEREMYLLDQPEEDKAGRAVRRPSFDPRNVRDRYLLLESVGMPKLYRFVDRVVIVLLVVSSAFSFLTLFYWVLHTQTFYVRMITLIPFVIIILLVLIVFIISMGVGRQRY</sequence>
<name>A0A0C3AA47_SERVB</name>
<protein>
    <submittedName>
        <fullName evidence="2">Uncharacterized protein</fullName>
    </submittedName>
</protein>
<dbReference type="OrthoDB" id="3225366at2759"/>
<organism evidence="2 3">
    <name type="scientific">Serendipita vermifera MAFF 305830</name>
    <dbReference type="NCBI Taxonomy" id="933852"/>
    <lineage>
        <taxon>Eukaryota</taxon>
        <taxon>Fungi</taxon>
        <taxon>Dikarya</taxon>
        <taxon>Basidiomycota</taxon>
        <taxon>Agaricomycotina</taxon>
        <taxon>Agaricomycetes</taxon>
        <taxon>Sebacinales</taxon>
        <taxon>Serendipitaceae</taxon>
        <taxon>Serendipita</taxon>
    </lineage>
</organism>
<reference evidence="2 3" key="1">
    <citation type="submission" date="2014-04" db="EMBL/GenBank/DDBJ databases">
        <authorList>
            <consortium name="DOE Joint Genome Institute"/>
            <person name="Kuo A."/>
            <person name="Zuccaro A."/>
            <person name="Kohler A."/>
            <person name="Nagy L.G."/>
            <person name="Floudas D."/>
            <person name="Copeland A."/>
            <person name="Barry K.W."/>
            <person name="Cichocki N."/>
            <person name="Veneault-Fourrey C."/>
            <person name="LaButti K."/>
            <person name="Lindquist E.A."/>
            <person name="Lipzen A."/>
            <person name="Lundell T."/>
            <person name="Morin E."/>
            <person name="Murat C."/>
            <person name="Sun H."/>
            <person name="Tunlid A."/>
            <person name="Henrissat B."/>
            <person name="Grigoriev I.V."/>
            <person name="Hibbett D.S."/>
            <person name="Martin F."/>
            <person name="Nordberg H.P."/>
            <person name="Cantor M.N."/>
            <person name="Hua S.X."/>
        </authorList>
    </citation>
    <scope>NUCLEOTIDE SEQUENCE [LARGE SCALE GENOMIC DNA]</scope>
    <source>
        <strain evidence="2 3">MAFF 305830</strain>
    </source>
</reference>